<sequence>MASNSSSNNNNIQQSPTQQQPSYLTEKEASGRPGKLIGVVSLTDILSVLAKTLGKDHVDPQYARRHRRRSSSSSSRSATSSLEQFRKSVSDPADR</sequence>
<comment type="caution">
    <text evidence="2">The sequence shown here is derived from an EMBL/GenBank/DDBJ whole genome shotgun (WGS) entry which is preliminary data.</text>
</comment>
<proteinExistence type="predicted"/>
<evidence type="ECO:0000313" key="3">
    <source>
        <dbReference type="Proteomes" id="UP001165120"/>
    </source>
</evidence>
<reference evidence="2" key="1">
    <citation type="submission" date="2023-04" db="EMBL/GenBank/DDBJ databases">
        <title>Candida boidinii NBRC 10035.</title>
        <authorList>
            <person name="Ichikawa N."/>
            <person name="Sato H."/>
            <person name="Tonouchi N."/>
        </authorList>
    </citation>
    <scope>NUCLEOTIDE SEQUENCE</scope>
    <source>
        <strain evidence="2">NBRC 10035</strain>
    </source>
</reference>
<keyword evidence="3" id="KW-1185">Reference proteome</keyword>
<dbReference type="EMBL" id="BSXN01005505">
    <property type="protein sequence ID" value="GME82861.1"/>
    <property type="molecule type" value="Genomic_DNA"/>
</dbReference>
<feature type="compositionally biased region" description="Low complexity" evidence="1">
    <location>
        <begin position="71"/>
        <end position="81"/>
    </location>
</feature>
<accession>A0A9W6WLU3</accession>
<dbReference type="AlphaFoldDB" id="A0A9W6WLU3"/>
<feature type="compositionally biased region" description="Basic and acidic residues" evidence="1">
    <location>
        <begin position="84"/>
        <end position="95"/>
    </location>
</feature>
<dbReference type="Proteomes" id="UP001165120">
    <property type="component" value="Unassembled WGS sequence"/>
</dbReference>
<protein>
    <submittedName>
        <fullName evidence="2">Unnamed protein product</fullName>
    </submittedName>
</protein>
<organism evidence="2 3">
    <name type="scientific">Candida boidinii</name>
    <name type="common">Yeast</name>
    <dbReference type="NCBI Taxonomy" id="5477"/>
    <lineage>
        <taxon>Eukaryota</taxon>
        <taxon>Fungi</taxon>
        <taxon>Dikarya</taxon>
        <taxon>Ascomycota</taxon>
        <taxon>Saccharomycotina</taxon>
        <taxon>Pichiomycetes</taxon>
        <taxon>Pichiales</taxon>
        <taxon>Pichiaceae</taxon>
        <taxon>Ogataea</taxon>
        <taxon>Ogataea/Candida clade</taxon>
    </lineage>
</organism>
<feature type="compositionally biased region" description="Low complexity" evidence="1">
    <location>
        <begin position="1"/>
        <end position="22"/>
    </location>
</feature>
<gene>
    <name evidence="2" type="ORF">Cboi02_000684900</name>
</gene>
<name>A0A9W6WLU3_CANBO</name>
<feature type="region of interest" description="Disordered" evidence="1">
    <location>
        <begin position="1"/>
        <end position="32"/>
    </location>
</feature>
<evidence type="ECO:0000313" key="2">
    <source>
        <dbReference type="EMBL" id="GME82861.1"/>
    </source>
</evidence>
<feature type="region of interest" description="Disordered" evidence="1">
    <location>
        <begin position="53"/>
        <end position="95"/>
    </location>
</feature>
<evidence type="ECO:0000256" key="1">
    <source>
        <dbReference type="SAM" id="MobiDB-lite"/>
    </source>
</evidence>